<keyword evidence="1" id="KW-1133">Transmembrane helix</keyword>
<keyword evidence="1" id="KW-0812">Transmembrane</keyword>
<protein>
    <submittedName>
        <fullName evidence="3">BPTI/Kunitz inhibitor domain-containing protein</fullName>
    </submittedName>
</protein>
<reference evidence="3" key="2">
    <citation type="submission" date="2016-06" db="UniProtKB">
        <authorList>
            <consortium name="WormBaseParasite"/>
        </authorList>
    </citation>
    <scope>IDENTIFICATION</scope>
</reference>
<dbReference type="WBParaSite" id="GPLIN_000043900">
    <property type="protein sequence ID" value="GPLIN_000043900"/>
    <property type="gene ID" value="GPLIN_000043900"/>
</dbReference>
<evidence type="ECO:0000256" key="1">
    <source>
        <dbReference type="SAM" id="Phobius"/>
    </source>
</evidence>
<dbReference type="Proteomes" id="UP000050741">
    <property type="component" value="Unassembled WGS sequence"/>
</dbReference>
<dbReference type="AlphaFoldDB" id="A0A183BIL0"/>
<organism evidence="2 3">
    <name type="scientific">Globodera pallida</name>
    <name type="common">Potato cyst nematode worm</name>
    <name type="synonym">Heterodera pallida</name>
    <dbReference type="NCBI Taxonomy" id="36090"/>
    <lineage>
        <taxon>Eukaryota</taxon>
        <taxon>Metazoa</taxon>
        <taxon>Ecdysozoa</taxon>
        <taxon>Nematoda</taxon>
        <taxon>Chromadorea</taxon>
        <taxon>Rhabditida</taxon>
        <taxon>Tylenchina</taxon>
        <taxon>Tylenchomorpha</taxon>
        <taxon>Tylenchoidea</taxon>
        <taxon>Heteroderidae</taxon>
        <taxon>Heteroderinae</taxon>
        <taxon>Globodera</taxon>
    </lineage>
</organism>
<keyword evidence="2" id="KW-1185">Reference proteome</keyword>
<keyword evidence="1" id="KW-0472">Membrane</keyword>
<evidence type="ECO:0000313" key="3">
    <source>
        <dbReference type="WBParaSite" id="GPLIN_000043900"/>
    </source>
</evidence>
<proteinExistence type="predicted"/>
<feature type="transmembrane region" description="Helical" evidence="1">
    <location>
        <begin position="27"/>
        <end position="52"/>
    </location>
</feature>
<evidence type="ECO:0000313" key="2">
    <source>
        <dbReference type="Proteomes" id="UP000050741"/>
    </source>
</evidence>
<name>A0A183BIL0_GLOPA</name>
<sequence>MTSSSGGIRTRKRTVDHVVKRVFRRKVCLICFGFTVFFFGLLLAGAITLTVVDVDHLNEIKTFLRKQSALKSRTDIEAFYEIECPIYGKKPGEWDPFETAFCNRYCDRNFKFEFMYRQLDPKKKFMSRKNKESEPHNCPVYVELRQCQTEDGGHCEKKIFNEDFITVHWK</sequence>
<accession>A0A183BIL0</accession>
<reference evidence="2" key="1">
    <citation type="submission" date="2014-05" db="EMBL/GenBank/DDBJ databases">
        <title>The genome and life-stage specific transcriptomes of Globodera pallida elucidate key aspects of plant parasitism by a cyst nematode.</title>
        <authorList>
            <person name="Cotton J.A."/>
            <person name="Lilley C.J."/>
            <person name="Jones L.M."/>
            <person name="Kikuchi T."/>
            <person name="Reid A.J."/>
            <person name="Thorpe P."/>
            <person name="Tsai I.J."/>
            <person name="Beasley H."/>
            <person name="Blok V."/>
            <person name="Cock P.J.A."/>
            <person name="Van den Akker S.E."/>
            <person name="Holroyd N."/>
            <person name="Hunt M."/>
            <person name="Mantelin S."/>
            <person name="Naghra H."/>
            <person name="Pain A."/>
            <person name="Palomares-Rius J.E."/>
            <person name="Zarowiecki M."/>
            <person name="Berriman M."/>
            <person name="Jones J.T."/>
            <person name="Urwin P.E."/>
        </authorList>
    </citation>
    <scope>NUCLEOTIDE SEQUENCE [LARGE SCALE GENOMIC DNA]</scope>
    <source>
        <strain evidence="2">Lindley</strain>
    </source>
</reference>